<dbReference type="Proteomes" id="UP000214720">
    <property type="component" value="Unassembled WGS sequence"/>
</dbReference>
<name>A0A226X4S4_CABSO</name>
<dbReference type="EMBL" id="MTHB01000094">
    <property type="protein sequence ID" value="OXC77848.1"/>
    <property type="molecule type" value="Genomic_DNA"/>
</dbReference>
<evidence type="ECO:0000313" key="2">
    <source>
        <dbReference type="Proteomes" id="UP000214720"/>
    </source>
</evidence>
<sequence length="45" mass="5188">MERDFWEIPLPVPNILNRPLQLPQVASSPLSAIFSRHRESKTSTQ</sequence>
<organism evidence="1 2">
    <name type="scientific">Caballeronia sordidicola</name>
    <name type="common">Burkholderia sordidicola</name>
    <dbReference type="NCBI Taxonomy" id="196367"/>
    <lineage>
        <taxon>Bacteria</taxon>
        <taxon>Pseudomonadati</taxon>
        <taxon>Pseudomonadota</taxon>
        <taxon>Betaproteobacteria</taxon>
        <taxon>Burkholderiales</taxon>
        <taxon>Burkholderiaceae</taxon>
        <taxon>Caballeronia</taxon>
    </lineage>
</organism>
<reference evidence="2" key="1">
    <citation type="submission" date="2017-01" db="EMBL/GenBank/DDBJ databases">
        <title>Genome Analysis of Deinococcus marmoris KOPRI26562.</title>
        <authorList>
            <person name="Kim J.H."/>
            <person name="Oh H.-M."/>
        </authorList>
    </citation>
    <scope>NUCLEOTIDE SEQUENCE [LARGE SCALE GENOMIC DNA]</scope>
    <source>
        <strain evidence="2">PAMC 26633</strain>
    </source>
</reference>
<evidence type="ECO:0000313" key="1">
    <source>
        <dbReference type="EMBL" id="OXC77848.1"/>
    </source>
</evidence>
<gene>
    <name evidence="1" type="ORF">BSU04_15265</name>
</gene>
<accession>A0A226X4S4</accession>
<proteinExistence type="predicted"/>
<comment type="caution">
    <text evidence="1">The sequence shown here is derived from an EMBL/GenBank/DDBJ whole genome shotgun (WGS) entry which is preliminary data.</text>
</comment>
<dbReference type="AlphaFoldDB" id="A0A226X4S4"/>
<protein>
    <submittedName>
        <fullName evidence="1">Uncharacterized protein</fullName>
    </submittedName>
</protein>